<dbReference type="InterPro" id="IPR000242">
    <property type="entry name" value="PTP_cat"/>
</dbReference>
<evidence type="ECO:0000259" key="1">
    <source>
        <dbReference type="PROSITE" id="PS50055"/>
    </source>
</evidence>
<keyword evidence="3" id="KW-1185">Reference proteome</keyword>
<dbReference type="InterPro" id="IPR029021">
    <property type="entry name" value="Prot-tyrosine_phosphatase-like"/>
</dbReference>
<proteinExistence type="predicted"/>
<dbReference type="Pfam" id="PF00102">
    <property type="entry name" value="Y_phosphatase"/>
    <property type="match status" value="1"/>
</dbReference>
<dbReference type="AlphaFoldDB" id="A0A0C2BRQ4"/>
<dbReference type="SUPFAM" id="SSF52799">
    <property type="entry name" value="(Phosphotyrosine protein) phosphatases II"/>
    <property type="match status" value="1"/>
</dbReference>
<dbReference type="GO" id="GO:0004725">
    <property type="term" value="F:protein tyrosine phosphatase activity"/>
    <property type="evidence" value="ECO:0007669"/>
    <property type="project" value="InterPro"/>
</dbReference>
<dbReference type="EMBL" id="KN769083">
    <property type="protein sequence ID" value="KIH46508.1"/>
    <property type="molecule type" value="Genomic_DNA"/>
</dbReference>
<gene>
    <name evidence="2" type="ORF">ANCDUO_23437</name>
</gene>
<feature type="non-terminal residue" evidence="2">
    <location>
        <position position="1"/>
    </location>
</feature>
<reference evidence="2 3" key="1">
    <citation type="submission" date="2013-12" db="EMBL/GenBank/DDBJ databases">
        <title>Draft genome of the parsitic nematode Ancylostoma duodenale.</title>
        <authorList>
            <person name="Mitreva M."/>
        </authorList>
    </citation>
    <scope>NUCLEOTIDE SEQUENCE [LARGE SCALE GENOMIC DNA]</scope>
    <source>
        <strain evidence="2 3">Zhejiang</strain>
    </source>
</reference>
<accession>A0A0C2BRQ4</accession>
<dbReference type="PANTHER" id="PTHR46163:SF2">
    <property type="entry name" value="PROTEIN-TYROSINE PHOSPHATASE"/>
    <property type="match status" value="1"/>
</dbReference>
<dbReference type="PANTHER" id="PTHR46163">
    <property type="entry name" value="TYROSINE-PROTEIN PHOSPHATASE-RELATED"/>
    <property type="match status" value="1"/>
</dbReference>
<name>A0A0C2BRQ4_9BILA</name>
<dbReference type="InterPro" id="IPR052782">
    <property type="entry name" value="Oocyte-zygote_transition_reg"/>
</dbReference>
<sequence>LNSGTFLADVFCTDETRVVLSWPPGKNDYIHANWAPTKNTVEDFWRMIWQEQCKSIVMLCNIMECGKKKCEQYWPEMSKPTASSNCFE</sequence>
<dbReference type="PROSITE" id="PS50055">
    <property type="entry name" value="TYR_PHOSPHATASE_PTP"/>
    <property type="match status" value="1"/>
</dbReference>
<evidence type="ECO:0000313" key="3">
    <source>
        <dbReference type="Proteomes" id="UP000054047"/>
    </source>
</evidence>
<dbReference type="OrthoDB" id="8609993at2759"/>
<dbReference type="Proteomes" id="UP000054047">
    <property type="component" value="Unassembled WGS sequence"/>
</dbReference>
<evidence type="ECO:0000313" key="2">
    <source>
        <dbReference type="EMBL" id="KIH46508.1"/>
    </source>
</evidence>
<feature type="domain" description="Tyrosine-protein phosphatase" evidence="1">
    <location>
        <begin position="9"/>
        <end position="88"/>
    </location>
</feature>
<protein>
    <submittedName>
        <fullName evidence="2">Protein-tyrosine phosphatase</fullName>
    </submittedName>
</protein>
<organism evidence="2 3">
    <name type="scientific">Ancylostoma duodenale</name>
    <dbReference type="NCBI Taxonomy" id="51022"/>
    <lineage>
        <taxon>Eukaryota</taxon>
        <taxon>Metazoa</taxon>
        <taxon>Ecdysozoa</taxon>
        <taxon>Nematoda</taxon>
        <taxon>Chromadorea</taxon>
        <taxon>Rhabditida</taxon>
        <taxon>Rhabditina</taxon>
        <taxon>Rhabditomorpha</taxon>
        <taxon>Strongyloidea</taxon>
        <taxon>Ancylostomatidae</taxon>
        <taxon>Ancylostomatinae</taxon>
        <taxon>Ancylostoma</taxon>
    </lineage>
</organism>
<dbReference type="Gene3D" id="3.90.190.10">
    <property type="entry name" value="Protein tyrosine phosphatase superfamily"/>
    <property type="match status" value="1"/>
</dbReference>